<evidence type="ECO:0000313" key="4">
    <source>
        <dbReference type="Proteomes" id="UP000007484"/>
    </source>
</evidence>
<dbReference type="HOGENOM" id="CLU_071552_0_0_14"/>
<organism evidence="3 4">
    <name type="scientific">Mycoplasma suis (strain Illinois)</name>
    <dbReference type="NCBI Taxonomy" id="768700"/>
    <lineage>
        <taxon>Bacteria</taxon>
        <taxon>Bacillati</taxon>
        <taxon>Mycoplasmatota</taxon>
        <taxon>Mollicutes</taxon>
        <taxon>Mycoplasmataceae</taxon>
        <taxon>Mycoplasma</taxon>
    </lineage>
</organism>
<dbReference type="STRING" id="768700.MSU_0052"/>
<proteinExistence type="predicted"/>
<name>F0QQ26_MYCSL</name>
<feature type="coiled-coil region" evidence="1">
    <location>
        <begin position="139"/>
        <end position="186"/>
    </location>
</feature>
<evidence type="ECO:0000313" key="3">
    <source>
        <dbReference type="EMBL" id="ADX97596.1"/>
    </source>
</evidence>
<reference evidence="3 4" key="1">
    <citation type="journal article" date="2011" name="J. Bacteriol.">
        <title>Complete genome sequences of two hemotropic Mycoplasmas, Mycoplasma haemofelis strain Ohio2 and Mycoplasma suis strain Illinois.</title>
        <authorList>
            <person name="Messick J.B."/>
            <person name="Santos A.P."/>
            <person name="Guimaraes A.M."/>
        </authorList>
    </citation>
    <scope>NUCLEOTIDE SEQUENCE [LARGE SCALE GENOMIC DNA]</scope>
    <source>
        <strain evidence="3 4">Illinois</strain>
    </source>
</reference>
<dbReference type="Proteomes" id="UP000007484">
    <property type="component" value="Chromosome"/>
</dbReference>
<protein>
    <submittedName>
        <fullName evidence="3">Uncharacterized protein</fullName>
    </submittedName>
</protein>
<dbReference type="EMBL" id="CP002525">
    <property type="protein sequence ID" value="ADX97596.1"/>
    <property type="molecule type" value="Genomic_DNA"/>
</dbReference>
<keyword evidence="4" id="KW-1185">Reference proteome</keyword>
<keyword evidence="1" id="KW-0175">Coiled coil</keyword>
<dbReference type="AlphaFoldDB" id="F0QQ26"/>
<sequence>MAVLGSLFSKIISGLVVSAISSGAITGAVIATSKGFEQNVESQNLQDINSKDSFSPKIIGEESSQNEGSQAQKLDLMDKQKTEIEGSGFESTQMDSENETTKVKTTSELKQEKSTSYKEKPSAESENYASEDLGIPDNLENQQVEISEEEKQRKEVEELERKKKELEELKKKYRKEREEKQISLEVVLINRDGGFKNSPDKHCLLYKDNDLLEKDIDVSNATDSDESSKYCDSGTAVTEWAENKEINNEENEEGLWVRGKNESIVKFFLNLIEILS</sequence>
<feature type="region of interest" description="Disordered" evidence="2">
    <location>
        <begin position="47"/>
        <end position="137"/>
    </location>
</feature>
<dbReference type="RefSeq" id="WP_013609576.1">
    <property type="nucleotide sequence ID" value="NC_015155.1"/>
</dbReference>
<feature type="compositionally biased region" description="Polar residues" evidence="2">
    <location>
        <begin position="62"/>
        <end position="72"/>
    </location>
</feature>
<feature type="compositionally biased region" description="Basic and acidic residues" evidence="2">
    <location>
        <begin position="99"/>
        <end position="123"/>
    </location>
</feature>
<feature type="compositionally biased region" description="Basic and acidic residues" evidence="2">
    <location>
        <begin position="75"/>
        <end position="84"/>
    </location>
</feature>
<dbReference type="KEGG" id="mss:MSU_0052"/>
<gene>
    <name evidence="3" type="ordered locus">MSU_0052</name>
</gene>
<evidence type="ECO:0000256" key="2">
    <source>
        <dbReference type="SAM" id="MobiDB-lite"/>
    </source>
</evidence>
<accession>F0QQ26</accession>
<evidence type="ECO:0000256" key="1">
    <source>
        <dbReference type="SAM" id="Coils"/>
    </source>
</evidence>